<organism evidence="2">
    <name type="scientific">Ixodes ricinus</name>
    <name type="common">Common tick</name>
    <name type="synonym">Acarus ricinus</name>
    <dbReference type="NCBI Taxonomy" id="34613"/>
    <lineage>
        <taxon>Eukaryota</taxon>
        <taxon>Metazoa</taxon>
        <taxon>Ecdysozoa</taxon>
        <taxon>Arthropoda</taxon>
        <taxon>Chelicerata</taxon>
        <taxon>Arachnida</taxon>
        <taxon>Acari</taxon>
        <taxon>Parasitiformes</taxon>
        <taxon>Ixodida</taxon>
        <taxon>Ixodoidea</taxon>
        <taxon>Ixodidae</taxon>
        <taxon>Ixodinae</taxon>
        <taxon>Ixodes</taxon>
    </lineage>
</organism>
<feature type="signal peptide" evidence="1">
    <location>
        <begin position="1"/>
        <end position="21"/>
    </location>
</feature>
<dbReference type="AlphaFoldDB" id="A0A6B0U595"/>
<keyword evidence="1" id="KW-0732">Signal</keyword>
<protein>
    <submittedName>
        <fullName evidence="2">Putative secreted protein</fullName>
    </submittedName>
</protein>
<proteinExistence type="predicted"/>
<sequence>MYCDVVISFFLLGAAAHWASCSSSSVSSEPRFLLPNVLAVRRDDVGSKFPMLVGFLFQLSRSLPPVVGVLFVVVF</sequence>
<accession>A0A6B0U595</accession>
<evidence type="ECO:0000256" key="1">
    <source>
        <dbReference type="SAM" id="SignalP"/>
    </source>
</evidence>
<dbReference type="EMBL" id="GIFC01001323">
    <property type="protein sequence ID" value="MXU83406.1"/>
    <property type="molecule type" value="Transcribed_RNA"/>
</dbReference>
<evidence type="ECO:0000313" key="2">
    <source>
        <dbReference type="EMBL" id="MXU83406.1"/>
    </source>
</evidence>
<name>A0A6B0U595_IXORI</name>
<reference evidence="2" key="1">
    <citation type="submission" date="2019-12" db="EMBL/GenBank/DDBJ databases">
        <title>An insight into the sialome of adult female Ixodes ricinus ticks feeding for 6 days.</title>
        <authorList>
            <person name="Perner J."/>
            <person name="Ribeiro J.M.C."/>
        </authorList>
    </citation>
    <scope>NUCLEOTIDE SEQUENCE</scope>
    <source>
        <strain evidence="2">Semi-engorged</strain>
        <tissue evidence="2">Salivary glands</tissue>
    </source>
</reference>
<feature type="chain" id="PRO_5025434831" evidence="1">
    <location>
        <begin position="22"/>
        <end position="75"/>
    </location>
</feature>